<feature type="compositionally biased region" description="Low complexity" evidence="10">
    <location>
        <begin position="155"/>
        <end position="165"/>
    </location>
</feature>
<dbReference type="GO" id="GO:0016787">
    <property type="term" value="F:hydrolase activity"/>
    <property type="evidence" value="ECO:0007669"/>
    <property type="project" value="UniProtKB-KW"/>
</dbReference>
<keyword evidence="5" id="KW-0378">Hydrolase</keyword>
<feature type="compositionally biased region" description="Acidic residues" evidence="10">
    <location>
        <begin position="93"/>
        <end position="104"/>
    </location>
</feature>
<dbReference type="AlphaFoldDB" id="A0A6A6TJE8"/>
<feature type="region of interest" description="Disordered" evidence="10">
    <location>
        <begin position="1027"/>
        <end position="1046"/>
    </location>
</feature>
<accession>A0A6A6TJE8</accession>
<keyword evidence="2" id="KW-0479">Metal-binding</keyword>
<dbReference type="Gene3D" id="3.40.50.10810">
    <property type="entry name" value="Tandem AAA-ATPase domain"/>
    <property type="match status" value="1"/>
</dbReference>
<keyword evidence="3" id="KW-0547">Nucleotide-binding</keyword>
<dbReference type="PROSITE" id="PS50089">
    <property type="entry name" value="ZF_RING_2"/>
    <property type="match status" value="1"/>
</dbReference>
<dbReference type="GO" id="GO:0008270">
    <property type="term" value="F:zinc ion binding"/>
    <property type="evidence" value="ECO:0007669"/>
    <property type="project" value="UniProtKB-KW"/>
</dbReference>
<feature type="domain" description="Helicase ATP-binding" evidence="12">
    <location>
        <begin position="539"/>
        <end position="734"/>
    </location>
</feature>
<dbReference type="InterPro" id="IPR038718">
    <property type="entry name" value="SNF2-like_sf"/>
</dbReference>
<feature type="region of interest" description="Disordered" evidence="10">
    <location>
        <begin position="375"/>
        <end position="436"/>
    </location>
</feature>
<comment type="similarity">
    <text evidence="1">Belongs to the SNF2/RAD54 helicase family.</text>
</comment>
<proteinExistence type="inferred from homology"/>
<feature type="compositionally biased region" description="Low complexity" evidence="10">
    <location>
        <begin position="201"/>
        <end position="218"/>
    </location>
</feature>
<dbReference type="CDD" id="cd18793">
    <property type="entry name" value="SF2_C_SNF"/>
    <property type="match status" value="1"/>
</dbReference>
<dbReference type="InterPro" id="IPR049730">
    <property type="entry name" value="SNF2/RAD54-like_C"/>
</dbReference>
<protein>
    <submittedName>
        <fullName evidence="14">Uncharacterized protein</fullName>
    </submittedName>
</protein>
<feature type="compositionally biased region" description="Basic and acidic residues" evidence="10">
    <location>
        <begin position="896"/>
        <end position="911"/>
    </location>
</feature>
<feature type="region of interest" description="Disordered" evidence="10">
    <location>
        <begin position="892"/>
        <end position="938"/>
    </location>
</feature>
<evidence type="ECO:0000256" key="8">
    <source>
        <dbReference type="ARBA" id="ARBA00022840"/>
    </source>
</evidence>
<feature type="compositionally biased region" description="Low complexity" evidence="10">
    <location>
        <begin position="413"/>
        <end position="422"/>
    </location>
</feature>
<dbReference type="SMART" id="SM00490">
    <property type="entry name" value="HELICc"/>
    <property type="match status" value="1"/>
</dbReference>
<dbReference type="PROSITE" id="PS51194">
    <property type="entry name" value="HELICASE_CTER"/>
    <property type="match status" value="1"/>
</dbReference>
<keyword evidence="7" id="KW-0862">Zinc</keyword>
<dbReference type="Gene3D" id="3.40.50.300">
    <property type="entry name" value="P-loop containing nucleotide triphosphate hydrolases"/>
    <property type="match status" value="1"/>
</dbReference>
<feature type="domain" description="Helicase C-terminal" evidence="13">
    <location>
        <begin position="1080"/>
        <end position="1226"/>
    </location>
</feature>
<dbReference type="GO" id="GO:0008094">
    <property type="term" value="F:ATP-dependent activity, acting on DNA"/>
    <property type="evidence" value="ECO:0007669"/>
    <property type="project" value="TreeGrafter"/>
</dbReference>
<dbReference type="Pfam" id="PF00271">
    <property type="entry name" value="Helicase_C"/>
    <property type="match status" value="1"/>
</dbReference>
<evidence type="ECO:0000256" key="6">
    <source>
        <dbReference type="ARBA" id="ARBA00022806"/>
    </source>
</evidence>
<evidence type="ECO:0000256" key="9">
    <source>
        <dbReference type="PROSITE-ProRule" id="PRU00175"/>
    </source>
</evidence>
<dbReference type="PANTHER" id="PTHR45626">
    <property type="entry name" value="TRANSCRIPTION TERMINATION FACTOR 2-RELATED"/>
    <property type="match status" value="1"/>
</dbReference>
<dbReference type="InterPro" id="IPR027417">
    <property type="entry name" value="P-loop_NTPase"/>
</dbReference>
<dbReference type="SUPFAM" id="SSF57850">
    <property type="entry name" value="RING/U-box"/>
    <property type="match status" value="1"/>
</dbReference>
<evidence type="ECO:0000256" key="5">
    <source>
        <dbReference type="ARBA" id="ARBA00022801"/>
    </source>
</evidence>
<evidence type="ECO:0000313" key="15">
    <source>
        <dbReference type="Proteomes" id="UP000799324"/>
    </source>
</evidence>
<gene>
    <name evidence="14" type="ORF">K491DRAFT_689796</name>
</gene>
<evidence type="ECO:0000256" key="2">
    <source>
        <dbReference type="ARBA" id="ARBA00022723"/>
    </source>
</evidence>
<keyword evidence="8" id="KW-0067">ATP-binding</keyword>
<dbReference type="InterPro" id="IPR014001">
    <property type="entry name" value="Helicase_ATP-bd"/>
</dbReference>
<evidence type="ECO:0000259" key="11">
    <source>
        <dbReference type="PROSITE" id="PS50089"/>
    </source>
</evidence>
<evidence type="ECO:0000256" key="4">
    <source>
        <dbReference type="ARBA" id="ARBA00022771"/>
    </source>
</evidence>
<feature type="compositionally biased region" description="Low complexity" evidence="10">
    <location>
        <begin position="387"/>
        <end position="398"/>
    </location>
</feature>
<keyword evidence="4 9" id="KW-0863">Zinc-finger</keyword>
<feature type="region of interest" description="Disordered" evidence="10">
    <location>
        <begin position="291"/>
        <end position="361"/>
    </location>
</feature>
<dbReference type="GO" id="GO:0005634">
    <property type="term" value="C:nucleus"/>
    <property type="evidence" value="ECO:0007669"/>
    <property type="project" value="TreeGrafter"/>
</dbReference>
<evidence type="ECO:0000256" key="7">
    <source>
        <dbReference type="ARBA" id="ARBA00022833"/>
    </source>
</evidence>
<dbReference type="PANTHER" id="PTHR45626:SF17">
    <property type="entry name" value="HELICASE-LIKE TRANSCRIPTION FACTOR"/>
    <property type="match status" value="1"/>
</dbReference>
<keyword evidence="15" id="KW-1185">Reference proteome</keyword>
<evidence type="ECO:0000256" key="3">
    <source>
        <dbReference type="ARBA" id="ARBA00022741"/>
    </source>
</evidence>
<dbReference type="SMART" id="SM00487">
    <property type="entry name" value="DEXDc"/>
    <property type="match status" value="1"/>
</dbReference>
<feature type="region of interest" description="Disordered" evidence="10">
    <location>
        <begin position="60"/>
        <end position="252"/>
    </location>
</feature>
<evidence type="ECO:0000259" key="12">
    <source>
        <dbReference type="PROSITE" id="PS51192"/>
    </source>
</evidence>
<dbReference type="GO" id="GO:0005524">
    <property type="term" value="F:ATP binding"/>
    <property type="evidence" value="ECO:0007669"/>
    <property type="project" value="UniProtKB-KW"/>
</dbReference>
<dbReference type="InterPro" id="IPR017907">
    <property type="entry name" value="Znf_RING_CS"/>
</dbReference>
<feature type="domain" description="RING-type" evidence="11">
    <location>
        <begin position="970"/>
        <end position="1016"/>
    </location>
</feature>
<dbReference type="Proteomes" id="UP000799324">
    <property type="component" value="Unassembled WGS sequence"/>
</dbReference>
<dbReference type="EMBL" id="MU004312">
    <property type="protein sequence ID" value="KAF2658724.1"/>
    <property type="molecule type" value="Genomic_DNA"/>
</dbReference>
<dbReference type="InterPro" id="IPR000330">
    <property type="entry name" value="SNF2_N"/>
</dbReference>
<dbReference type="Gene3D" id="3.30.40.10">
    <property type="entry name" value="Zinc/RING finger domain, C3HC4 (zinc finger)"/>
    <property type="match status" value="1"/>
</dbReference>
<evidence type="ECO:0000259" key="13">
    <source>
        <dbReference type="PROSITE" id="PS51194"/>
    </source>
</evidence>
<organism evidence="14 15">
    <name type="scientific">Lophiostoma macrostomum CBS 122681</name>
    <dbReference type="NCBI Taxonomy" id="1314788"/>
    <lineage>
        <taxon>Eukaryota</taxon>
        <taxon>Fungi</taxon>
        <taxon>Dikarya</taxon>
        <taxon>Ascomycota</taxon>
        <taxon>Pezizomycotina</taxon>
        <taxon>Dothideomycetes</taxon>
        <taxon>Pleosporomycetidae</taxon>
        <taxon>Pleosporales</taxon>
        <taxon>Lophiostomataceae</taxon>
        <taxon>Lophiostoma</taxon>
    </lineage>
</organism>
<dbReference type="InterPro" id="IPR050628">
    <property type="entry name" value="SNF2_RAD54_helicase_TF"/>
</dbReference>
<dbReference type="GO" id="GO:0004386">
    <property type="term" value="F:helicase activity"/>
    <property type="evidence" value="ECO:0007669"/>
    <property type="project" value="UniProtKB-KW"/>
</dbReference>
<dbReference type="OrthoDB" id="448448at2759"/>
<name>A0A6A6TJE8_9PLEO</name>
<dbReference type="InterPro" id="IPR001841">
    <property type="entry name" value="Znf_RING"/>
</dbReference>
<sequence length="1278" mass="143178">MASPEPLPATTDADNLIGTQEVDMDGPQDSQYSMFGTPIPDSQAAGLAAINDPQPVLEEVDSQSITSAHEPSAVTEDIDANAQVPTRIGSPEQEAETVDPNQEELDIRDSIENVPIEETSAPSQPQEDTQTTDAQPDAQTRDDSPIFEPEESVDRAMAINRAAAQAREDMPPPRVPSHAPRRNPNVHLFAKIRQVQKQKAMSRAAANRPAANANSLLRSTPDQETYLQSILEPRPAQSVHKPVEAVDDDDEADRKGALEYRRLKKHYEDIKRVRGSLTFKQDIEWMRVQKDEDARKQKRKRDLLKAQEEDVEIGLFPEDIQSRVEEDDEADSEHEAQNGPRKRRKPEPPRKKVTHQSLADLELQSMMVQLEADGDLPAKKRKSHVDTAGSQSSTGASSRKPNAPKTKSKTSKSAKATGTKAGKAPRKLAKQTRALQQAADQVGSLFRSNVFEDQAAEDAADQPTFTSTNKKNALKELIASLPDQKEARSEMAVLAAATRDFDGRGSAKADGNGMWLIKGMKTSLKGYQLLGSAFMRRRENAPEEPRGGLLADQMGLGKTLMMLANIMNGRPSPAQIKNGQPKTTLLVASPSLLTQWGKEIETHSNGLQVMRYGAGNRLDSNRTFDILKSHDVILTTYTEVMHSYPKNEPPIECQTAEQKIVWWKEVYNKERGVLHRMEFYRIVLDEAQAIKNHSSRTSIACRALMAQHKWALSGTPIMNSLQELYPYFKFLSIPHTGSFRIFKNNYCDASNPENAERLLVRLSQFMIRRTHADKMFGVPILKLPKASQVTHWCEFNPVERNIYDIVQRRFAKTINMWAKKGTLEKSYGNALVMLLRLRQLAAHVLMLQFVMKDLLELEDIERIRQVLLDHDHDASNGRTIIAVRKQLEELSMAGKKRGDEQNEQEHERSSAEDEEAEEDRDDDALESPNNHIGGRGASGRKFGKSYNFKPYFDSLTTGESWEKVKEKAKCSACAEAPRGVQLFLSTCDHLYCADCYQVQMLQAAEEGEEKSTCLVCGTKFHHAHPVELGEDESQDGRETRSSAKKKTRVRIERENIKEDWLAIGGNGVLPSAKTIAIKAQILNWFQQIPGVKIIIYTQFLAMIRILAKACEEEGWANEQYHGSMSFGSRDKALGRFADNPNVNILLASLRCGGLGLNLTMASRVILIDPWWNAASEQQAFCRVFRIGQTEPTSMTRFCVKNTVDQRLIEMQERKKKEIDKVMADDGSTVKKLGIKDLLRLFGPITEDSEGRPYIMVDNPDPVGGFHADKDHEGFADEA</sequence>
<dbReference type="GO" id="GO:0006281">
    <property type="term" value="P:DNA repair"/>
    <property type="evidence" value="ECO:0007669"/>
    <property type="project" value="TreeGrafter"/>
</dbReference>
<evidence type="ECO:0000313" key="14">
    <source>
        <dbReference type="EMBL" id="KAF2658724.1"/>
    </source>
</evidence>
<dbReference type="CDD" id="cd18008">
    <property type="entry name" value="DEXDc_SHPRH-like"/>
    <property type="match status" value="1"/>
</dbReference>
<dbReference type="PROSITE" id="PS00518">
    <property type="entry name" value="ZF_RING_1"/>
    <property type="match status" value="1"/>
</dbReference>
<feature type="compositionally biased region" description="Acidic residues" evidence="10">
    <location>
        <begin position="912"/>
        <end position="925"/>
    </location>
</feature>
<evidence type="ECO:0000256" key="1">
    <source>
        <dbReference type="ARBA" id="ARBA00007025"/>
    </source>
</evidence>
<reference evidence="14" key="1">
    <citation type="journal article" date="2020" name="Stud. Mycol.">
        <title>101 Dothideomycetes genomes: a test case for predicting lifestyles and emergence of pathogens.</title>
        <authorList>
            <person name="Haridas S."/>
            <person name="Albert R."/>
            <person name="Binder M."/>
            <person name="Bloem J."/>
            <person name="Labutti K."/>
            <person name="Salamov A."/>
            <person name="Andreopoulos B."/>
            <person name="Baker S."/>
            <person name="Barry K."/>
            <person name="Bills G."/>
            <person name="Bluhm B."/>
            <person name="Cannon C."/>
            <person name="Castanera R."/>
            <person name="Culley D."/>
            <person name="Daum C."/>
            <person name="Ezra D."/>
            <person name="Gonzalez J."/>
            <person name="Henrissat B."/>
            <person name="Kuo A."/>
            <person name="Liang C."/>
            <person name="Lipzen A."/>
            <person name="Lutzoni F."/>
            <person name="Magnuson J."/>
            <person name="Mondo S."/>
            <person name="Nolan M."/>
            <person name="Ohm R."/>
            <person name="Pangilinan J."/>
            <person name="Park H.-J."/>
            <person name="Ramirez L."/>
            <person name="Alfaro M."/>
            <person name="Sun H."/>
            <person name="Tritt A."/>
            <person name="Yoshinaga Y."/>
            <person name="Zwiers L.-H."/>
            <person name="Turgeon B."/>
            <person name="Goodwin S."/>
            <person name="Spatafora J."/>
            <person name="Crous P."/>
            <person name="Grigoriev I."/>
        </authorList>
    </citation>
    <scope>NUCLEOTIDE SEQUENCE</scope>
    <source>
        <strain evidence="14">CBS 122681</strain>
    </source>
</reference>
<keyword evidence="6" id="KW-0347">Helicase</keyword>
<dbReference type="PROSITE" id="PS51192">
    <property type="entry name" value="HELICASE_ATP_BIND_1"/>
    <property type="match status" value="1"/>
</dbReference>
<evidence type="ECO:0000256" key="10">
    <source>
        <dbReference type="SAM" id="MobiDB-lite"/>
    </source>
</evidence>
<dbReference type="InterPro" id="IPR013083">
    <property type="entry name" value="Znf_RING/FYVE/PHD"/>
</dbReference>
<feature type="region of interest" description="Disordered" evidence="10">
    <location>
        <begin position="1"/>
        <end position="40"/>
    </location>
</feature>
<dbReference type="InterPro" id="IPR001650">
    <property type="entry name" value="Helicase_C-like"/>
</dbReference>
<feature type="compositionally biased region" description="Low complexity" evidence="10">
    <location>
        <begin position="124"/>
        <end position="138"/>
    </location>
</feature>
<dbReference type="SUPFAM" id="SSF52540">
    <property type="entry name" value="P-loop containing nucleoside triphosphate hydrolases"/>
    <property type="match status" value="2"/>
</dbReference>
<dbReference type="Pfam" id="PF00176">
    <property type="entry name" value="SNF2-rel_dom"/>
    <property type="match status" value="1"/>
</dbReference>